<dbReference type="RefSeq" id="WP_072073686.1">
    <property type="nucleotide sequence ID" value="NZ_CDMW01000001.1"/>
</dbReference>
<dbReference type="Pfam" id="PF02517">
    <property type="entry name" value="Rce1-like"/>
    <property type="match status" value="1"/>
</dbReference>
<name>A0A0B7GMG7_STRSA</name>
<feature type="transmembrane region" description="Helical" evidence="2">
    <location>
        <begin position="168"/>
        <end position="183"/>
    </location>
</feature>
<dbReference type="GO" id="GO:0006508">
    <property type="term" value="P:proteolysis"/>
    <property type="evidence" value="ECO:0007669"/>
    <property type="project" value="UniProtKB-KW"/>
</dbReference>
<sequence>MNNFKSIALGLVKWIGLIALSLLINAAPMLFLRHGKNLPIYAEILLVALYLILVFLIFRSLWRRYQKRVPEEKKKFKLSGKDIGFAFLFFFLARVAAIVGVYLNLILSGNSQTSNDSAIQGLGGMMSSQHIFFALLFVATIAFIAPIMEELIFRGFGTAFFFKNNQKVLAAIVTSVVFTLPHITQLTEFPIYFAIGLVFYLSYARRGNIKDSMLVHILNNLPMAVILLLAMFQ</sequence>
<accession>A0A0B7GMG7</accession>
<comment type="similarity">
    <text evidence="1">Belongs to the UPF0177 family.</text>
</comment>
<feature type="transmembrane region" description="Helical" evidence="2">
    <location>
        <begin position="38"/>
        <end position="62"/>
    </location>
</feature>
<keyword evidence="4" id="KW-0645">Protease</keyword>
<proteinExistence type="inferred from homology"/>
<protein>
    <submittedName>
        <fullName evidence="4">Putative protease</fullName>
    </submittedName>
</protein>
<dbReference type="EMBL" id="CDMW01000001">
    <property type="protein sequence ID" value="CEL89953.1"/>
    <property type="molecule type" value="Genomic_DNA"/>
</dbReference>
<keyword evidence="2" id="KW-0472">Membrane</keyword>
<dbReference type="AlphaFoldDB" id="A0A0B7GMG7"/>
<gene>
    <name evidence="4" type="ORF">SSV_0646</name>
</gene>
<feature type="transmembrane region" description="Helical" evidence="2">
    <location>
        <begin position="127"/>
        <end position="147"/>
    </location>
</feature>
<feature type="transmembrane region" description="Helical" evidence="2">
    <location>
        <begin position="83"/>
        <end position="107"/>
    </location>
</feature>
<keyword evidence="2" id="KW-0812">Transmembrane</keyword>
<dbReference type="GO" id="GO:0080120">
    <property type="term" value="P:CAAX-box protein maturation"/>
    <property type="evidence" value="ECO:0007669"/>
    <property type="project" value="UniProtKB-ARBA"/>
</dbReference>
<dbReference type="GO" id="GO:0004175">
    <property type="term" value="F:endopeptidase activity"/>
    <property type="evidence" value="ECO:0007669"/>
    <property type="project" value="UniProtKB-ARBA"/>
</dbReference>
<organism evidence="4 5">
    <name type="scientific">Streptococcus sanguinis</name>
    <dbReference type="NCBI Taxonomy" id="1305"/>
    <lineage>
        <taxon>Bacteria</taxon>
        <taxon>Bacillati</taxon>
        <taxon>Bacillota</taxon>
        <taxon>Bacilli</taxon>
        <taxon>Lactobacillales</taxon>
        <taxon>Streptococcaceae</taxon>
        <taxon>Streptococcus</taxon>
    </lineage>
</organism>
<dbReference type="PANTHER" id="PTHR36435">
    <property type="entry name" value="SLR1288 PROTEIN"/>
    <property type="match status" value="1"/>
</dbReference>
<evidence type="ECO:0000313" key="4">
    <source>
        <dbReference type="EMBL" id="CEL89953.1"/>
    </source>
</evidence>
<feature type="transmembrane region" description="Helical" evidence="2">
    <location>
        <begin position="189"/>
        <end position="206"/>
    </location>
</feature>
<keyword evidence="4" id="KW-0378">Hydrolase</keyword>
<evidence type="ECO:0000259" key="3">
    <source>
        <dbReference type="Pfam" id="PF02517"/>
    </source>
</evidence>
<feature type="transmembrane region" description="Helical" evidence="2">
    <location>
        <begin position="12"/>
        <end position="32"/>
    </location>
</feature>
<keyword evidence="2" id="KW-1133">Transmembrane helix</keyword>
<dbReference type="InterPro" id="IPR052710">
    <property type="entry name" value="CAAX_protease"/>
</dbReference>
<evidence type="ECO:0000256" key="2">
    <source>
        <dbReference type="SAM" id="Phobius"/>
    </source>
</evidence>
<dbReference type="PANTHER" id="PTHR36435:SF1">
    <property type="entry name" value="CAAX AMINO TERMINAL PROTEASE FAMILY PROTEIN"/>
    <property type="match status" value="1"/>
</dbReference>
<evidence type="ECO:0000256" key="1">
    <source>
        <dbReference type="ARBA" id="ARBA00009067"/>
    </source>
</evidence>
<reference evidence="4 5" key="1">
    <citation type="submission" date="2015-01" db="EMBL/GenBank/DDBJ databases">
        <authorList>
            <person name="Pelicic Vladimir"/>
        </authorList>
    </citation>
    <scope>NUCLEOTIDE SEQUENCE [LARGE SCALE GENOMIC DNA]</scope>
    <source>
        <strain evidence="4 5">2908</strain>
    </source>
</reference>
<feature type="transmembrane region" description="Helical" evidence="2">
    <location>
        <begin position="213"/>
        <end position="232"/>
    </location>
</feature>
<dbReference type="Proteomes" id="UP000183504">
    <property type="component" value="Unassembled WGS sequence"/>
</dbReference>
<feature type="domain" description="CAAX prenyl protease 2/Lysostaphin resistance protein A-like" evidence="3">
    <location>
        <begin position="134"/>
        <end position="221"/>
    </location>
</feature>
<evidence type="ECO:0000313" key="5">
    <source>
        <dbReference type="Proteomes" id="UP000183504"/>
    </source>
</evidence>
<dbReference type="InterPro" id="IPR003675">
    <property type="entry name" value="Rce1/LyrA-like_dom"/>
</dbReference>